<dbReference type="RefSeq" id="YP_009177802.1">
    <property type="nucleotide sequence ID" value="NC_028269.1"/>
</dbReference>
<organism evidence="1 2">
    <name type="scientific">Yellowstone Lake virophage 5</name>
    <dbReference type="NCBI Taxonomy" id="1557033"/>
    <lineage>
        <taxon>Viruses</taxon>
        <taxon>Varidnaviria</taxon>
        <taxon>Bamfordvirae</taxon>
        <taxon>Preplasmiviricota</taxon>
        <taxon>Polisuviricotina</taxon>
        <taxon>Virophaviricetes</taxon>
        <taxon>Priklausovirales</taxon>
        <taxon>Burtonviroviridae</taxon>
        <taxon>Burquivirus</taxon>
        <taxon>Burquivirus flavolapense</taxon>
    </lineage>
</organism>
<reference evidence="1 2" key="1">
    <citation type="journal article" date="2014" name="J. Virol.">
        <title>Three novel virophage genomes discovered from Yellowstone Lake metagenomes.</title>
        <authorList>
            <person name="Zhou J."/>
            <person name="Sun D."/>
            <person name="Childers A."/>
            <person name="McDermott T.R."/>
            <person name="Wang Y."/>
            <person name="Liles M.R."/>
        </authorList>
    </citation>
    <scope>NUCLEOTIDE SEQUENCE [LARGE SCALE GENOMIC DNA]</scope>
</reference>
<dbReference type="Proteomes" id="UP000201191">
    <property type="component" value="Segment"/>
</dbReference>
<dbReference type="GeneID" id="26131764"/>
<proteinExistence type="predicted"/>
<dbReference type="EMBL" id="KM502589">
    <property type="protein sequence ID" value="AIW01877.1"/>
    <property type="molecule type" value="Genomic_DNA"/>
</dbReference>
<keyword evidence="1" id="KW-0378">Hydrolase</keyword>
<evidence type="ECO:0000313" key="2">
    <source>
        <dbReference type="Proteomes" id="UP000201191"/>
    </source>
</evidence>
<dbReference type="OrthoDB" id="28121at10239"/>
<evidence type="ECO:0000313" key="1">
    <source>
        <dbReference type="EMBL" id="AIW01877.1"/>
    </source>
</evidence>
<dbReference type="GO" id="GO:0008233">
    <property type="term" value="F:peptidase activity"/>
    <property type="evidence" value="ECO:0007669"/>
    <property type="project" value="UniProtKB-KW"/>
</dbReference>
<dbReference type="GO" id="GO:0006508">
    <property type="term" value="P:proteolysis"/>
    <property type="evidence" value="ECO:0007669"/>
    <property type="project" value="UniProtKB-KW"/>
</dbReference>
<gene>
    <name evidence="1" type="ORF">YSLV5_ORF19</name>
</gene>
<name>A0A0A0RPB3_9VIRU</name>
<dbReference type="KEGG" id="vg:26131764"/>
<keyword evidence="1" id="KW-0645">Protease</keyword>
<protein>
    <submittedName>
        <fullName evidence="1">Putative cysteine protease</fullName>
    </submittedName>
</protein>
<accession>A0A0A0RPB3</accession>
<keyword evidence="2" id="KW-1185">Reference proteome</keyword>
<sequence>MEKEALAYPLGDDDIHEVLPNVKIMSYPSLAGMRSIDQCFDKEGRSIILFPNMSPTMGHWCCMIKRPDSIEFFDPYGEAPEEQKGGMSETRLEELNIDRPYLTRLMRNSGLPIYYNNHPFQSSRGSVATCGRHCAMRLYFKDLSLEEYANVIKKSGLTPDQFVVGATYDTVQK</sequence>